<keyword evidence="6" id="KW-0378">Hydrolase</keyword>
<evidence type="ECO:0000256" key="6">
    <source>
        <dbReference type="ARBA" id="ARBA00022801"/>
    </source>
</evidence>
<evidence type="ECO:0008006" key="12">
    <source>
        <dbReference type="Google" id="ProtNLM"/>
    </source>
</evidence>
<dbReference type="SUPFAM" id="SSF56219">
    <property type="entry name" value="DNase I-like"/>
    <property type="match status" value="1"/>
</dbReference>
<organism evidence="10 11">
    <name type="scientific">Methylomarinum roseum</name>
    <dbReference type="NCBI Taxonomy" id="3067653"/>
    <lineage>
        <taxon>Bacteria</taxon>
        <taxon>Pseudomonadati</taxon>
        <taxon>Pseudomonadota</taxon>
        <taxon>Gammaproteobacteria</taxon>
        <taxon>Methylococcales</taxon>
        <taxon>Methylococcaceae</taxon>
        <taxon>Methylomarinum</taxon>
    </lineage>
</organism>
<keyword evidence="9" id="KW-0732">Signal</keyword>
<evidence type="ECO:0000256" key="7">
    <source>
        <dbReference type="ARBA" id="ARBA00022842"/>
    </source>
</evidence>
<reference evidence="10 11" key="1">
    <citation type="journal article" date="2024" name="Microbiology">
        <title>Methylomarinum rosea sp. nov., a novel halophilic methanotrophic bacterium from the hypersaline Lake Elton.</title>
        <authorList>
            <person name="Suleimanov R.Z."/>
            <person name="Oshkin I.Y."/>
            <person name="Danilova O.V."/>
            <person name="Suzina N.E."/>
            <person name="Dedysh S.N."/>
        </authorList>
    </citation>
    <scope>NUCLEOTIDE SEQUENCE [LARGE SCALE GENOMIC DNA]</scope>
    <source>
        <strain evidence="10 11">Ch1-1</strain>
    </source>
</reference>
<dbReference type="GO" id="GO:0046872">
    <property type="term" value="F:metal ion binding"/>
    <property type="evidence" value="ECO:0007669"/>
    <property type="project" value="UniProtKB-KW"/>
</dbReference>
<keyword evidence="7" id="KW-0460">Magnesium</keyword>
<dbReference type="Gene3D" id="3.60.10.10">
    <property type="entry name" value="Endonuclease/exonuclease/phosphatase"/>
    <property type="match status" value="1"/>
</dbReference>
<dbReference type="KEGG" id="mech:Q9L42_018115"/>
<gene>
    <name evidence="10" type="ORF">Q9L42_018115</name>
</gene>
<dbReference type="GO" id="GO:0070260">
    <property type="term" value="F:5'-tyrosyl-DNA phosphodiesterase activity"/>
    <property type="evidence" value="ECO:0007669"/>
    <property type="project" value="TreeGrafter"/>
</dbReference>
<accession>A0AAU7NTE9</accession>
<keyword evidence="5" id="KW-0227">DNA damage</keyword>
<dbReference type="AlphaFoldDB" id="A0AAU7NTE9"/>
<keyword evidence="8" id="KW-0234">DNA repair</keyword>
<evidence type="ECO:0000313" key="11">
    <source>
        <dbReference type="Proteomes" id="UP001225378"/>
    </source>
</evidence>
<evidence type="ECO:0000256" key="9">
    <source>
        <dbReference type="SAM" id="SignalP"/>
    </source>
</evidence>
<sequence>MKSLTRLSLCLSLLLASYQALATDDIEVVTLNQYLGADLTPVLNADPQSFNEALVNVLQQIAANDFRARAVEQAQMLAKRSPHMIGLQEVWAFGCVDLDAPEPGRGCDDSSIANAFVDHLQLTLAELHNNGANYQAAAVVNNLDLGKVAVPGLPLSGIPFNVNGANALLIAVDRDVILARQDVQASAVDWSAYQAYGLCAKPSADGCNYQVVASAETPAGTLAVERGFVAVDAVIGNKDYRIFNTHLEVKGEDVGEPAFTFYQAAQAHELLETIELLGIIDDMSSERSLLVLGDMNSSPQQQDVLGPFPAPFDSGIVTTPYHQFIDSAFHDIWELRPGAIPGYSCCQVQDLDSQQALLNERIDMIFVWDRPDRVKQVRVLGDKVSAKTNPPGLGLWPSDHGGVAALLQYD</sequence>
<proteinExistence type="predicted"/>
<evidence type="ECO:0000256" key="3">
    <source>
        <dbReference type="ARBA" id="ARBA00022722"/>
    </source>
</evidence>
<feature type="signal peptide" evidence="9">
    <location>
        <begin position="1"/>
        <end position="22"/>
    </location>
</feature>
<comment type="cofactor">
    <cofactor evidence="1">
        <name>Mn(2+)</name>
        <dbReference type="ChEBI" id="CHEBI:29035"/>
    </cofactor>
</comment>
<dbReference type="GO" id="GO:0003697">
    <property type="term" value="F:single-stranded DNA binding"/>
    <property type="evidence" value="ECO:0007669"/>
    <property type="project" value="TreeGrafter"/>
</dbReference>
<evidence type="ECO:0000256" key="8">
    <source>
        <dbReference type="ARBA" id="ARBA00023204"/>
    </source>
</evidence>
<dbReference type="GO" id="GO:0005737">
    <property type="term" value="C:cytoplasm"/>
    <property type="evidence" value="ECO:0007669"/>
    <property type="project" value="TreeGrafter"/>
</dbReference>
<dbReference type="GO" id="GO:0004518">
    <property type="term" value="F:nuclease activity"/>
    <property type="evidence" value="ECO:0007669"/>
    <property type="project" value="UniProtKB-KW"/>
</dbReference>
<keyword evidence="4" id="KW-0479">Metal-binding</keyword>
<keyword evidence="3" id="KW-0540">Nuclease</keyword>
<dbReference type="Proteomes" id="UP001225378">
    <property type="component" value="Chromosome"/>
</dbReference>
<protein>
    <recommendedName>
        <fullName evidence="12">Endonuclease/exonuclease/phosphatase domain-containing protein</fullName>
    </recommendedName>
</protein>
<dbReference type="PANTHER" id="PTHR15822:SF4">
    <property type="entry name" value="TYROSYL-DNA PHOSPHODIESTERASE 2"/>
    <property type="match status" value="1"/>
</dbReference>
<dbReference type="EMBL" id="CP157743">
    <property type="protein sequence ID" value="XBS20243.1"/>
    <property type="molecule type" value="Genomic_DNA"/>
</dbReference>
<name>A0AAU7NTE9_9GAMM</name>
<dbReference type="InterPro" id="IPR036691">
    <property type="entry name" value="Endo/exonu/phosph_ase_sf"/>
</dbReference>
<evidence type="ECO:0000256" key="4">
    <source>
        <dbReference type="ARBA" id="ARBA00022723"/>
    </source>
</evidence>
<dbReference type="PANTHER" id="PTHR15822">
    <property type="entry name" value="TRAF AND TNF RECEPTOR-ASSOCIATED PROTEIN"/>
    <property type="match status" value="1"/>
</dbReference>
<dbReference type="InterPro" id="IPR051547">
    <property type="entry name" value="TDP2-like"/>
</dbReference>
<evidence type="ECO:0000313" key="10">
    <source>
        <dbReference type="EMBL" id="XBS20243.1"/>
    </source>
</evidence>
<feature type="chain" id="PRO_5043896594" description="Endonuclease/exonuclease/phosphatase domain-containing protein" evidence="9">
    <location>
        <begin position="23"/>
        <end position="410"/>
    </location>
</feature>
<keyword evidence="11" id="KW-1185">Reference proteome</keyword>
<evidence type="ECO:0000256" key="5">
    <source>
        <dbReference type="ARBA" id="ARBA00022763"/>
    </source>
</evidence>
<dbReference type="RefSeq" id="WP_305907006.1">
    <property type="nucleotide sequence ID" value="NZ_CP157743.1"/>
</dbReference>
<dbReference type="GO" id="GO:0006302">
    <property type="term" value="P:double-strand break repair"/>
    <property type="evidence" value="ECO:0007669"/>
    <property type="project" value="TreeGrafter"/>
</dbReference>
<comment type="cofactor">
    <cofactor evidence="2">
        <name>Mg(2+)</name>
        <dbReference type="ChEBI" id="CHEBI:18420"/>
    </cofactor>
</comment>
<evidence type="ECO:0000256" key="2">
    <source>
        <dbReference type="ARBA" id="ARBA00001946"/>
    </source>
</evidence>
<evidence type="ECO:0000256" key="1">
    <source>
        <dbReference type="ARBA" id="ARBA00001936"/>
    </source>
</evidence>